<dbReference type="Pfam" id="PF01757">
    <property type="entry name" value="Acyl_transf_3"/>
    <property type="match status" value="1"/>
</dbReference>
<keyword evidence="1" id="KW-1133">Transmembrane helix</keyword>
<gene>
    <name evidence="3" type="ordered locus">CPS_5005</name>
</gene>
<dbReference type="InterPro" id="IPR050879">
    <property type="entry name" value="Acyltransferase_3"/>
</dbReference>
<dbReference type="AlphaFoldDB" id="Q47U79"/>
<dbReference type="PANTHER" id="PTHR23028">
    <property type="entry name" value="ACETYLTRANSFERASE"/>
    <property type="match status" value="1"/>
</dbReference>
<dbReference type="GO" id="GO:0000271">
    <property type="term" value="P:polysaccharide biosynthetic process"/>
    <property type="evidence" value="ECO:0007669"/>
    <property type="project" value="TreeGrafter"/>
</dbReference>
<feature type="transmembrane region" description="Helical" evidence="1">
    <location>
        <begin position="38"/>
        <end position="57"/>
    </location>
</feature>
<sequence length="336" mass="38774">MEHQTRHIQYLDGWRGIAIFLVLLSHFFHINFMDAGRLGVDIFFVLSGTLMGNILFIKKTDLRTFYIRRFSRVIPVFLVFVLVLFSIYWLLGDTTPTEHIFPTLFFLRTYFPSDISIYQSTIPIGHLWSLNVEEHAYVIMSFITLFVINLRKSSLNLIALAVISQLVFLLYSTNILTQPVNAEIRTEAALSFIFYAAGYRVFLESKLIKVHPALPLVTFIVAVTCYLNIMPWWSSFFSPILLAFTVNHLKDTSNAIQKFLSTRLLTQLGLYSFSIYLWQQPLYKIQDKLPIGVALLLAIFVGIASYYVIEDPMRKFINKKWAPNKKIDSAKNSLAL</sequence>
<feature type="transmembrane region" description="Helical" evidence="1">
    <location>
        <begin position="289"/>
        <end position="309"/>
    </location>
</feature>
<dbReference type="GO" id="GO:0016747">
    <property type="term" value="F:acyltransferase activity, transferring groups other than amino-acyl groups"/>
    <property type="evidence" value="ECO:0007669"/>
    <property type="project" value="InterPro"/>
</dbReference>
<dbReference type="InterPro" id="IPR002656">
    <property type="entry name" value="Acyl_transf_3_dom"/>
</dbReference>
<evidence type="ECO:0000256" key="1">
    <source>
        <dbReference type="SAM" id="Phobius"/>
    </source>
</evidence>
<feature type="transmembrane region" description="Helical" evidence="1">
    <location>
        <begin position="135"/>
        <end position="150"/>
    </location>
</feature>
<feature type="transmembrane region" description="Helical" evidence="1">
    <location>
        <begin position="157"/>
        <end position="176"/>
    </location>
</feature>
<feature type="transmembrane region" description="Helical" evidence="1">
    <location>
        <begin position="69"/>
        <end position="91"/>
    </location>
</feature>
<dbReference type="RefSeq" id="WP_011045724.1">
    <property type="nucleotide sequence ID" value="NC_003910.7"/>
</dbReference>
<feature type="transmembrane region" description="Helical" evidence="1">
    <location>
        <begin position="214"/>
        <end position="233"/>
    </location>
</feature>
<dbReference type="Proteomes" id="UP000000547">
    <property type="component" value="Chromosome"/>
</dbReference>
<accession>Q47U79</accession>
<evidence type="ECO:0000313" key="4">
    <source>
        <dbReference type="Proteomes" id="UP000000547"/>
    </source>
</evidence>
<dbReference type="EMBL" id="CP000083">
    <property type="protein sequence ID" value="AAZ28857.1"/>
    <property type="molecule type" value="Genomic_DNA"/>
</dbReference>
<dbReference type="HOGENOM" id="CLU_005679_1_2_6"/>
<reference evidence="3" key="1">
    <citation type="journal article" date="2005" name="Proc. Natl. Acad. Sci. U.S.A.">
        <title>The psychrophilic lifestyle as revealed by the genome sequence of Colwellia psychrerythraea 34H through genomic and proteomic analyses.</title>
        <authorList>
            <person name="Methe B.A."/>
            <person name="Nelson K.E."/>
            <person name="Deming J.W."/>
            <person name="Momen B."/>
            <person name="Melamud E."/>
            <person name="Zhang X."/>
            <person name="Moult J."/>
            <person name="Madupu R."/>
            <person name="Nelson W.C."/>
            <person name="Dodson R.J."/>
            <person name="Brinkac L.M."/>
            <person name="Daugherty S.C."/>
            <person name="Durkin A.S."/>
            <person name="DeBoy R.T."/>
            <person name="Kolonay J.F."/>
            <person name="Sullivan S.A."/>
            <person name="Zhou L."/>
            <person name="Davidsen T.M."/>
            <person name="Wu M."/>
            <person name="Huston A.L."/>
            <person name="Lewis M."/>
            <person name="Weaver B."/>
            <person name="Weidman J.F."/>
            <person name="Khouri H."/>
            <person name="Utterback T.R."/>
            <person name="Feldblyum T.V."/>
            <person name="Fraser C.M."/>
        </authorList>
    </citation>
    <scope>NUCLEOTIDE SEQUENCE [LARGE SCALE GENOMIC DNA]</scope>
    <source>
        <strain evidence="3">34H</strain>
    </source>
</reference>
<name>Q47U79_COLP3</name>
<feature type="transmembrane region" description="Helical" evidence="1">
    <location>
        <begin position="182"/>
        <end position="202"/>
    </location>
</feature>
<keyword evidence="1" id="KW-0812">Transmembrane</keyword>
<protein>
    <submittedName>
        <fullName evidence="3">Acyltransferase family protein</fullName>
    </submittedName>
</protein>
<organism evidence="3 4">
    <name type="scientific">Colwellia psychrerythraea (strain 34H / ATCC BAA-681)</name>
    <name type="common">Vibrio psychroerythus</name>
    <dbReference type="NCBI Taxonomy" id="167879"/>
    <lineage>
        <taxon>Bacteria</taxon>
        <taxon>Pseudomonadati</taxon>
        <taxon>Pseudomonadota</taxon>
        <taxon>Gammaproteobacteria</taxon>
        <taxon>Alteromonadales</taxon>
        <taxon>Colwelliaceae</taxon>
        <taxon>Colwellia</taxon>
    </lineage>
</organism>
<evidence type="ECO:0000259" key="2">
    <source>
        <dbReference type="Pfam" id="PF01757"/>
    </source>
</evidence>
<feature type="domain" description="Acyltransferase 3" evidence="2">
    <location>
        <begin position="9"/>
        <end position="285"/>
    </location>
</feature>
<evidence type="ECO:0000313" key="3">
    <source>
        <dbReference type="EMBL" id="AAZ28857.1"/>
    </source>
</evidence>
<dbReference type="PANTHER" id="PTHR23028:SF53">
    <property type="entry name" value="ACYL_TRANSF_3 DOMAIN-CONTAINING PROTEIN"/>
    <property type="match status" value="1"/>
</dbReference>
<feature type="transmembrane region" description="Helical" evidence="1">
    <location>
        <begin position="12"/>
        <end position="32"/>
    </location>
</feature>
<keyword evidence="1" id="KW-0472">Membrane</keyword>
<keyword evidence="3" id="KW-0012">Acyltransferase</keyword>
<proteinExistence type="predicted"/>
<dbReference type="GO" id="GO:0016020">
    <property type="term" value="C:membrane"/>
    <property type="evidence" value="ECO:0007669"/>
    <property type="project" value="TreeGrafter"/>
</dbReference>
<keyword evidence="3" id="KW-0808">Transferase</keyword>
<dbReference type="STRING" id="167879.CPS_5005"/>
<dbReference type="KEGG" id="cps:CPS_5005"/>